<dbReference type="AlphaFoldDB" id="A0AAC9LHE7"/>
<comment type="similarity">
    <text evidence="1 2">Belongs to the phD/YefM antitoxin family.</text>
</comment>
<evidence type="ECO:0000313" key="4">
    <source>
        <dbReference type="Proteomes" id="UP000185511"/>
    </source>
</evidence>
<dbReference type="Gene3D" id="3.40.1620.10">
    <property type="entry name" value="YefM-like domain"/>
    <property type="match status" value="1"/>
</dbReference>
<sequence length="88" mass="9613">MTSVEMAVTDARNELGPVTNRVSYGGETVYLTKHGRRAAALVPVAAAELLEDIEDLLDGEAVEAIRRRLADGTEGTVPFVRRTERRDS</sequence>
<dbReference type="SUPFAM" id="SSF143120">
    <property type="entry name" value="YefM-like"/>
    <property type="match status" value="1"/>
</dbReference>
<dbReference type="Proteomes" id="UP000185511">
    <property type="component" value="Chromosome"/>
</dbReference>
<gene>
    <name evidence="3" type="ORF">UA74_24755</name>
</gene>
<dbReference type="KEGG" id="acad:UA74_24755"/>
<dbReference type="Pfam" id="PF02604">
    <property type="entry name" value="PhdYeFM_antitox"/>
    <property type="match status" value="1"/>
</dbReference>
<reference evidence="4" key="1">
    <citation type="submission" date="2016-06" db="EMBL/GenBank/DDBJ databases">
        <title>Complete genome sequence of Actinoalloteichus fjordicus DSM 46855 (=ADI127-17), type strain of the new species Actinoalloteichus fjordicus.</title>
        <authorList>
            <person name="Ruckert C."/>
            <person name="Nouioui I."/>
            <person name="Willmese J."/>
            <person name="van Wezel G."/>
            <person name="Klenk H.-P."/>
            <person name="Kalinowski J."/>
            <person name="Zotchev S.B."/>
        </authorList>
    </citation>
    <scope>NUCLEOTIDE SEQUENCE [LARGE SCALE GENOMIC DNA]</scope>
    <source>
        <strain evidence="4">ADI127-7</strain>
    </source>
</reference>
<evidence type="ECO:0000256" key="1">
    <source>
        <dbReference type="ARBA" id="ARBA00009981"/>
    </source>
</evidence>
<dbReference type="RefSeq" id="WP_075742409.1">
    <property type="nucleotide sequence ID" value="NZ_CP016076.1"/>
</dbReference>
<organism evidence="3 4">
    <name type="scientific">Actinoalloteichus fjordicus</name>
    <dbReference type="NCBI Taxonomy" id="1612552"/>
    <lineage>
        <taxon>Bacteria</taxon>
        <taxon>Bacillati</taxon>
        <taxon>Actinomycetota</taxon>
        <taxon>Actinomycetes</taxon>
        <taxon>Pseudonocardiales</taxon>
        <taxon>Pseudonocardiaceae</taxon>
        <taxon>Actinoalloteichus</taxon>
    </lineage>
</organism>
<evidence type="ECO:0000313" key="3">
    <source>
        <dbReference type="EMBL" id="APU16965.1"/>
    </source>
</evidence>
<dbReference type="NCBIfam" id="TIGR01552">
    <property type="entry name" value="phd_fam"/>
    <property type="match status" value="1"/>
</dbReference>
<proteinExistence type="inferred from homology"/>
<dbReference type="InterPro" id="IPR036165">
    <property type="entry name" value="YefM-like_sf"/>
</dbReference>
<accession>A0AAC9LHE7</accession>
<comment type="function">
    <text evidence="2">Antitoxin component of a type II toxin-antitoxin (TA) system.</text>
</comment>
<evidence type="ECO:0000256" key="2">
    <source>
        <dbReference type="RuleBase" id="RU362080"/>
    </source>
</evidence>
<name>A0AAC9LHE7_9PSEU</name>
<dbReference type="EMBL" id="CP016076">
    <property type="protein sequence ID" value="APU16965.1"/>
    <property type="molecule type" value="Genomic_DNA"/>
</dbReference>
<keyword evidence="4" id="KW-1185">Reference proteome</keyword>
<dbReference type="InterPro" id="IPR006442">
    <property type="entry name" value="Antitoxin_Phd/YefM"/>
</dbReference>
<protein>
    <recommendedName>
        <fullName evidence="2">Antitoxin</fullName>
    </recommendedName>
</protein>